<dbReference type="AlphaFoldDB" id="A0A1M5NQR8"/>
<evidence type="ECO:0000256" key="2">
    <source>
        <dbReference type="ARBA" id="ARBA00023002"/>
    </source>
</evidence>
<dbReference type="Gene3D" id="3.40.50.720">
    <property type="entry name" value="NAD(P)-binding Rossmann-like Domain"/>
    <property type="match status" value="1"/>
</dbReference>
<keyword evidence="2" id="KW-0560">Oxidoreductase</keyword>
<dbReference type="Pfam" id="PF01408">
    <property type="entry name" value="GFO_IDH_MocA"/>
    <property type="match status" value="1"/>
</dbReference>
<dbReference type="EMBL" id="FQXI01000001">
    <property type="protein sequence ID" value="SHG91944.1"/>
    <property type="molecule type" value="Genomic_DNA"/>
</dbReference>
<accession>A0A1M5NQR8</accession>
<proteinExistence type="inferred from homology"/>
<dbReference type="InterPro" id="IPR000683">
    <property type="entry name" value="Gfo/Idh/MocA-like_OxRdtase_N"/>
</dbReference>
<gene>
    <name evidence="5" type="ORF">SAMN02745245_00037</name>
</gene>
<dbReference type="RefSeq" id="WP_073182665.1">
    <property type="nucleotide sequence ID" value="NZ_FQXI01000001.1"/>
</dbReference>
<dbReference type="PANTHER" id="PTHR42840">
    <property type="entry name" value="NAD(P)-BINDING ROSSMANN-FOLD SUPERFAMILY PROTEIN-RELATED"/>
    <property type="match status" value="1"/>
</dbReference>
<feature type="domain" description="GFO/IDH/MocA-like oxidoreductase" evidence="4">
    <location>
        <begin position="190"/>
        <end position="294"/>
    </location>
</feature>
<sequence>MEKKTVVIGIVGAGYGAFLHCEGYGKVSGVNIRIKYISDINRNLAVEKAEKYNIEIVTTDYNDILNDEEVDIIDICTPPVLHEEMIINGLRSNKHVICEKPLIGYFGEDGDEHPIGVNVDKEHMYNSVMKSLNKIKDELENTDKYLMYAENFVYAPNILKAAEIIQSKKTRLMFLKGEESLKGSSSPVAGQWSGTGGGSLIRLGCHPLGGIVYLKKVENCYSSEKIEVESVIADVGSVTKNIPEEELKYHTIKVEDVEDFSNITITYSNGSKAVVMASDTVLGGTKNYIEIYGNNVAMNCNLTPIDALNCYMLDDDGMEDVKFSEMLPTAIGWNKAFIADEVMRGYTGELQDFVMSVVNNEEPISNFEIAYDTMRIIYAAYFSAEKGKRIYL</sequence>
<dbReference type="Pfam" id="PF22725">
    <property type="entry name" value="GFO_IDH_MocA_C3"/>
    <property type="match status" value="1"/>
</dbReference>
<comment type="similarity">
    <text evidence="1">Belongs to the Gfo/Idh/MocA family.</text>
</comment>
<dbReference type="GO" id="GO:0000166">
    <property type="term" value="F:nucleotide binding"/>
    <property type="evidence" value="ECO:0007669"/>
    <property type="project" value="InterPro"/>
</dbReference>
<dbReference type="GO" id="GO:0016491">
    <property type="term" value="F:oxidoreductase activity"/>
    <property type="evidence" value="ECO:0007669"/>
    <property type="project" value="UniProtKB-KW"/>
</dbReference>
<name>A0A1M5NQR8_9FIRM</name>
<dbReference type="InterPro" id="IPR055170">
    <property type="entry name" value="GFO_IDH_MocA-like_dom"/>
</dbReference>
<organism evidence="5 6">
    <name type="scientific">Anaerosphaera aminiphila DSM 21120</name>
    <dbReference type="NCBI Taxonomy" id="1120995"/>
    <lineage>
        <taxon>Bacteria</taxon>
        <taxon>Bacillati</taxon>
        <taxon>Bacillota</taxon>
        <taxon>Tissierellia</taxon>
        <taxon>Tissierellales</taxon>
        <taxon>Peptoniphilaceae</taxon>
        <taxon>Anaerosphaera</taxon>
    </lineage>
</organism>
<evidence type="ECO:0000313" key="6">
    <source>
        <dbReference type="Proteomes" id="UP000184032"/>
    </source>
</evidence>
<dbReference type="Gene3D" id="3.30.360.10">
    <property type="entry name" value="Dihydrodipicolinate Reductase, domain 2"/>
    <property type="match status" value="1"/>
</dbReference>
<reference evidence="5 6" key="1">
    <citation type="submission" date="2016-11" db="EMBL/GenBank/DDBJ databases">
        <authorList>
            <person name="Jaros S."/>
            <person name="Januszkiewicz K."/>
            <person name="Wedrychowicz H."/>
        </authorList>
    </citation>
    <scope>NUCLEOTIDE SEQUENCE [LARGE SCALE GENOMIC DNA]</scope>
    <source>
        <strain evidence="5 6">DSM 21120</strain>
    </source>
</reference>
<dbReference type="PANTHER" id="PTHR42840:SF3">
    <property type="entry name" value="BINDING ROSSMANN FOLD OXIDOREDUCTASE, PUTATIVE (AFU_ORTHOLOGUE AFUA_2G10240)-RELATED"/>
    <property type="match status" value="1"/>
</dbReference>
<protein>
    <submittedName>
        <fullName evidence="5">Predicted dehydrogenase</fullName>
    </submittedName>
</protein>
<evidence type="ECO:0000256" key="1">
    <source>
        <dbReference type="ARBA" id="ARBA00010928"/>
    </source>
</evidence>
<dbReference type="SUPFAM" id="SSF51735">
    <property type="entry name" value="NAD(P)-binding Rossmann-fold domains"/>
    <property type="match status" value="1"/>
</dbReference>
<dbReference type="STRING" id="1120995.SAMN02745245_00037"/>
<feature type="domain" description="Gfo/Idh/MocA-like oxidoreductase N-terminal" evidence="3">
    <location>
        <begin position="8"/>
        <end position="102"/>
    </location>
</feature>
<dbReference type="SUPFAM" id="SSF55347">
    <property type="entry name" value="Glyceraldehyde-3-phosphate dehydrogenase-like, C-terminal domain"/>
    <property type="match status" value="1"/>
</dbReference>
<evidence type="ECO:0000259" key="4">
    <source>
        <dbReference type="Pfam" id="PF22725"/>
    </source>
</evidence>
<evidence type="ECO:0000259" key="3">
    <source>
        <dbReference type="Pfam" id="PF01408"/>
    </source>
</evidence>
<evidence type="ECO:0000313" key="5">
    <source>
        <dbReference type="EMBL" id="SHG91944.1"/>
    </source>
</evidence>
<dbReference type="Proteomes" id="UP000184032">
    <property type="component" value="Unassembled WGS sequence"/>
</dbReference>
<keyword evidence="6" id="KW-1185">Reference proteome</keyword>
<dbReference type="InterPro" id="IPR036291">
    <property type="entry name" value="NAD(P)-bd_dom_sf"/>
</dbReference>